<gene>
    <name evidence="3" type="ORF">LPQ35_01910</name>
</gene>
<feature type="domain" description="CobE/GbiG C-terminal" evidence="1">
    <location>
        <begin position="94"/>
        <end position="209"/>
    </location>
</feature>
<dbReference type="Proteomes" id="UP001492541">
    <property type="component" value="Chromosome"/>
</dbReference>
<evidence type="ECO:0000259" key="1">
    <source>
        <dbReference type="Pfam" id="PF01890"/>
    </source>
</evidence>
<feature type="domain" description="Cobalamin synthesis G N-terminal" evidence="2">
    <location>
        <begin position="16"/>
        <end position="88"/>
    </location>
</feature>
<evidence type="ECO:0000313" key="4">
    <source>
        <dbReference type="Proteomes" id="UP001492541"/>
    </source>
</evidence>
<sequence length="210" mass="23022">MGGEIVIYEKNVWERLADHDAIVAIMPTGIVVRGLCGIVKSKWVDPAVVVIDKGMNYAVPLLGGHHGANEIALRLEKLGMRAVITTAMEFEDGLSVGIGFRKNVGAEEIICAIEKALKEIGAGRSDIRVISTWEGKKGSEELRKVSDYFKRPLMFLSDQEINSMDVSSESKAERIGLKSVSEACALYFSRERKILLPKKIYGGVTVAIAR</sequence>
<dbReference type="InterPro" id="IPR021744">
    <property type="entry name" value="CbiG_N"/>
</dbReference>
<dbReference type="RefSeq" id="WP_203218939.1">
    <property type="nucleotide sequence ID" value="NZ_CP087714.1"/>
</dbReference>
<reference evidence="3 4" key="1">
    <citation type="submission" date="2021-11" db="EMBL/GenBank/DDBJ databases">
        <title>Whole genome of Geoglobus acetivorans.</title>
        <authorList>
            <person name="Liu D."/>
        </authorList>
    </citation>
    <scope>NUCLEOTIDE SEQUENCE [LARGE SCALE GENOMIC DNA]</scope>
    <source>
        <strain evidence="3 4">SBH6</strain>
    </source>
</reference>
<proteinExistence type="predicted"/>
<organism evidence="3 4">
    <name type="scientific">Geoglobus acetivorans</name>
    <dbReference type="NCBI Taxonomy" id="565033"/>
    <lineage>
        <taxon>Archaea</taxon>
        <taxon>Methanobacteriati</taxon>
        <taxon>Methanobacteriota</taxon>
        <taxon>Archaeoglobi</taxon>
        <taxon>Archaeoglobales</taxon>
        <taxon>Archaeoglobaceae</taxon>
        <taxon>Geoglobus</taxon>
    </lineage>
</organism>
<dbReference type="EMBL" id="CP087714">
    <property type="protein sequence ID" value="XAT64147.1"/>
    <property type="molecule type" value="Genomic_DNA"/>
</dbReference>
<evidence type="ECO:0000259" key="2">
    <source>
        <dbReference type="Pfam" id="PF11760"/>
    </source>
</evidence>
<dbReference type="SUPFAM" id="SSF159672">
    <property type="entry name" value="CbiG N-terminal domain-like"/>
    <property type="match status" value="1"/>
</dbReference>
<dbReference type="Pfam" id="PF01890">
    <property type="entry name" value="CbiG_C"/>
    <property type="match status" value="1"/>
</dbReference>
<dbReference type="Gene3D" id="3.30.420.180">
    <property type="entry name" value="CobE/GbiG C-terminal domain"/>
    <property type="match status" value="1"/>
</dbReference>
<dbReference type="InterPro" id="IPR038029">
    <property type="entry name" value="GbiG_N_sf"/>
</dbReference>
<dbReference type="GeneID" id="90448401"/>
<dbReference type="SUPFAM" id="SSF159664">
    <property type="entry name" value="CobE/GbiG C-terminal domain-like"/>
    <property type="match status" value="1"/>
</dbReference>
<name>A0ABZ3H3L0_GEOAI</name>
<protein>
    <submittedName>
        <fullName evidence="3">Cobalamin biosynthesis protein</fullName>
    </submittedName>
</protein>
<evidence type="ECO:0000313" key="3">
    <source>
        <dbReference type="EMBL" id="XAT64147.1"/>
    </source>
</evidence>
<dbReference type="Gene3D" id="3.40.50.11220">
    <property type="match status" value="1"/>
</dbReference>
<dbReference type="PANTHER" id="PTHR37477">
    <property type="entry name" value="COBALT-PRECORRIN-5A HYDROLASE"/>
    <property type="match status" value="1"/>
</dbReference>
<accession>A0ABZ3H3L0</accession>
<dbReference type="Pfam" id="PF11760">
    <property type="entry name" value="CbiG_N"/>
    <property type="match status" value="1"/>
</dbReference>
<dbReference type="PANTHER" id="PTHR37477:SF1">
    <property type="entry name" value="COBALT-PRECORRIN-5A HYDROLASE"/>
    <property type="match status" value="1"/>
</dbReference>
<dbReference type="InterPro" id="IPR052553">
    <property type="entry name" value="CbiG_hydrolase"/>
</dbReference>
<keyword evidence="4" id="KW-1185">Reference proteome</keyword>
<dbReference type="InterPro" id="IPR036518">
    <property type="entry name" value="CobE/GbiG_C_sf"/>
</dbReference>
<dbReference type="InterPro" id="IPR002750">
    <property type="entry name" value="CobE/GbiG_C"/>
</dbReference>